<dbReference type="CDD" id="cd14014">
    <property type="entry name" value="STKc_PknB_like"/>
    <property type="match status" value="1"/>
</dbReference>
<dbReference type="STRING" id="288705.RSal33209_1508"/>
<evidence type="ECO:0000256" key="3">
    <source>
        <dbReference type="ARBA" id="ARBA00022777"/>
    </source>
</evidence>
<accession>A9WNM6</accession>
<evidence type="ECO:0000256" key="4">
    <source>
        <dbReference type="ARBA" id="ARBA00022840"/>
    </source>
</evidence>
<dbReference type="eggNOG" id="COG0515">
    <property type="taxonomic scope" value="Bacteria"/>
</dbReference>
<evidence type="ECO:0000259" key="5">
    <source>
        <dbReference type="PROSITE" id="PS50011"/>
    </source>
</evidence>
<gene>
    <name evidence="6" type="ordered locus">RSal33209_1508</name>
</gene>
<reference evidence="7" key="1">
    <citation type="journal article" date="2008" name="J. Bacteriol.">
        <title>Genome sequence of the fish pathogen Renibacterium salmoninarum suggests reductive evolution away from an environmental Arthrobacter ancestor.</title>
        <authorList>
            <person name="Wiens G.D."/>
            <person name="Rockey D.D."/>
            <person name="Wu Z."/>
            <person name="Chang J."/>
            <person name="Levy R."/>
            <person name="Crane S."/>
            <person name="Chen D.S."/>
            <person name="Capri G.R."/>
            <person name="Burnett J.R."/>
            <person name="Sudheesh P.S."/>
            <person name="Schipma M.J."/>
            <person name="Burd H."/>
            <person name="Bhattacharyya A."/>
            <person name="Rhodes L.D."/>
            <person name="Kaul R."/>
            <person name="Strom M.S."/>
        </authorList>
    </citation>
    <scope>NUCLEOTIDE SEQUENCE [LARGE SCALE GENOMIC DNA]</scope>
    <source>
        <strain evidence="7">ATCC 33209 / DSM 20767 / JCM 11484 / NBRC 15589 / NCIMB 2235</strain>
    </source>
</reference>
<keyword evidence="1 6" id="KW-0808">Transferase</keyword>
<dbReference type="PROSITE" id="PS00108">
    <property type="entry name" value="PROTEIN_KINASE_ST"/>
    <property type="match status" value="1"/>
</dbReference>
<dbReference type="Gene3D" id="3.30.200.20">
    <property type="entry name" value="Phosphorylase Kinase, domain 1"/>
    <property type="match status" value="1"/>
</dbReference>
<keyword evidence="4" id="KW-0067">ATP-binding</keyword>
<dbReference type="PROSITE" id="PS50011">
    <property type="entry name" value="PROTEIN_KINASE_DOM"/>
    <property type="match status" value="1"/>
</dbReference>
<feature type="domain" description="Protein kinase" evidence="5">
    <location>
        <begin position="22"/>
        <end position="283"/>
    </location>
</feature>
<keyword evidence="2" id="KW-0547">Nucleotide-binding</keyword>
<dbReference type="InterPro" id="IPR008271">
    <property type="entry name" value="Ser/Thr_kinase_AS"/>
</dbReference>
<dbReference type="EC" id="2.7.11.1" evidence="6"/>
<dbReference type="SUPFAM" id="SSF56112">
    <property type="entry name" value="Protein kinase-like (PK-like)"/>
    <property type="match status" value="1"/>
</dbReference>
<dbReference type="KEGG" id="rsa:RSal33209_1508"/>
<dbReference type="InterPro" id="IPR000719">
    <property type="entry name" value="Prot_kinase_dom"/>
</dbReference>
<keyword evidence="6" id="KW-0723">Serine/threonine-protein kinase</keyword>
<dbReference type="PANTHER" id="PTHR43289">
    <property type="entry name" value="MITOGEN-ACTIVATED PROTEIN KINASE KINASE KINASE 20-RELATED"/>
    <property type="match status" value="1"/>
</dbReference>
<evidence type="ECO:0000313" key="7">
    <source>
        <dbReference type="Proteomes" id="UP000002007"/>
    </source>
</evidence>
<dbReference type="Proteomes" id="UP000002007">
    <property type="component" value="Chromosome"/>
</dbReference>
<dbReference type="SMART" id="SM00220">
    <property type="entry name" value="S_TKc"/>
    <property type="match status" value="1"/>
</dbReference>
<dbReference type="InterPro" id="IPR011009">
    <property type="entry name" value="Kinase-like_dom_sf"/>
</dbReference>
<dbReference type="EMBL" id="CP000910">
    <property type="protein sequence ID" value="ABY23244.1"/>
    <property type="molecule type" value="Genomic_DNA"/>
</dbReference>
<dbReference type="HOGENOM" id="CLU_000288_63_44_11"/>
<protein>
    <submittedName>
        <fullName evidence="6">Probable serine/threonine protein kinase</fullName>
        <ecNumber evidence="6">2.7.11.1</ecNumber>
    </submittedName>
</protein>
<evidence type="ECO:0000256" key="1">
    <source>
        <dbReference type="ARBA" id="ARBA00022679"/>
    </source>
</evidence>
<dbReference type="PANTHER" id="PTHR43289:SF34">
    <property type="entry name" value="SERINE_THREONINE-PROTEIN KINASE YBDM-RELATED"/>
    <property type="match status" value="1"/>
</dbReference>
<name>A9WNM6_RENSM</name>
<evidence type="ECO:0000313" key="6">
    <source>
        <dbReference type="EMBL" id="ABY23244.1"/>
    </source>
</evidence>
<evidence type="ECO:0000256" key="2">
    <source>
        <dbReference type="ARBA" id="ARBA00022741"/>
    </source>
</evidence>
<dbReference type="Pfam" id="PF00069">
    <property type="entry name" value="Pkinase"/>
    <property type="match status" value="1"/>
</dbReference>
<keyword evidence="7" id="KW-1185">Reference proteome</keyword>
<keyword evidence="3 6" id="KW-0418">Kinase</keyword>
<dbReference type="GO" id="GO:0005524">
    <property type="term" value="F:ATP binding"/>
    <property type="evidence" value="ECO:0007669"/>
    <property type="project" value="UniProtKB-KW"/>
</dbReference>
<dbReference type="GO" id="GO:0004674">
    <property type="term" value="F:protein serine/threonine kinase activity"/>
    <property type="evidence" value="ECO:0007669"/>
    <property type="project" value="UniProtKB-KW"/>
</dbReference>
<organism evidence="6 7">
    <name type="scientific">Renibacterium salmoninarum (strain ATCC 33209 / DSM 20767 / JCM 11484 / NBRC 15589 / NCIMB 2235)</name>
    <dbReference type="NCBI Taxonomy" id="288705"/>
    <lineage>
        <taxon>Bacteria</taxon>
        <taxon>Bacillati</taxon>
        <taxon>Actinomycetota</taxon>
        <taxon>Actinomycetes</taxon>
        <taxon>Micrococcales</taxon>
        <taxon>Micrococcaceae</taxon>
        <taxon>Renibacterium</taxon>
    </lineage>
</organism>
<dbReference type="AlphaFoldDB" id="A9WNM6"/>
<dbReference type="Gene3D" id="1.10.510.10">
    <property type="entry name" value="Transferase(Phosphotransferase) domain 1"/>
    <property type="match status" value="1"/>
</dbReference>
<proteinExistence type="predicted"/>
<sequence length="283" mass="30534">MRNAMDRDCSDVAPDRVLLTRYRLAERIGIGACAAVFRAEDLRLSRPVAVKVFSAGPTSWESELAILARLQHPFLVTILDCGVWAEELSAPRPFMVMEYVAGSDLRAMIAKHSTGMPLAKVARLGWVLAQALETVHANSVVHRDVKPANILIDTSGLPKLCDFGVSRLHDSAEATIPGITIGTASYLSPEQALGEPVHASADIYSLGLVLLECLTGVKAFPGSALEASIARLLRDPVIPEWLGSEWSQLVTAMTDRVAADRPTATECTEALFELQLRQAAHAA</sequence>